<dbReference type="PRINTS" id="PR00455">
    <property type="entry name" value="HTHTETR"/>
</dbReference>
<dbReference type="EMBL" id="JAUMIS010000001">
    <property type="protein sequence ID" value="MDO3720713.1"/>
    <property type="molecule type" value="Genomic_DNA"/>
</dbReference>
<evidence type="ECO:0000259" key="5">
    <source>
        <dbReference type="PROSITE" id="PS50977"/>
    </source>
</evidence>
<evidence type="ECO:0000256" key="1">
    <source>
        <dbReference type="ARBA" id="ARBA00023015"/>
    </source>
</evidence>
<reference evidence="6" key="1">
    <citation type="submission" date="2023-07" db="EMBL/GenBank/DDBJ databases">
        <title>Marinobacter sp. chi1 genome sequencing and assembly.</title>
        <authorList>
            <person name="Park S."/>
        </authorList>
    </citation>
    <scope>NUCLEOTIDE SEQUENCE</scope>
    <source>
        <strain evidence="6">Chi1</strain>
    </source>
</reference>
<dbReference type="InterPro" id="IPR001647">
    <property type="entry name" value="HTH_TetR"/>
</dbReference>
<dbReference type="Pfam" id="PF00440">
    <property type="entry name" value="TetR_N"/>
    <property type="match status" value="1"/>
</dbReference>
<evidence type="ECO:0000256" key="3">
    <source>
        <dbReference type="ARBA" id="ARBA00023163"/>
    </source>
</evidence>
<feature type="domain" description="HTH tetR-type" evidence="5">
    <location>
        <begin position="6"/>
        <end position="66"/>
    </location>
</feature>
<sequence length="205" mass="22827">MTTRSNSSHDRILEVAQSVILQKGFAGTSIDDILEKAAVTKGGFFYHFSGKSDLAKALVNNYLDGDKAIFKNLFTQADALSEDPLHQLLIFLKLFADLMSDLAEAHPGCLVAGFTYESQQFDDEVRNLIKSGVLSWRKMIAERLEAAKEKYPAVCEIDTETLADMFTTTIEGGIILSRIFQDKTILVKQVLAYRTHLRLVFGDLG</sequence>
<dbReference type="RefSeq" id="WP_302908844.1">
    <property type="nucleotide sequence ID" value="NZ_JAUMIS010000001.1"/>
</dbReference>
<organism evidence="6 7">
    <name type="scientific">Marinobacter suaedae</name>
    <dbReference type="NCBI Taxonomy" id="3057675"/>
    <lineage>
        <taxon>Bacteria</taxon>
        <taxon>Pseudomonadati</taxon>
        <taxon>Pseudomonadota</taxon>
        <taxon>Gammaproteobacteria</taxon>
        <taxon>Pseudomonadales</taxon>
        <taxon>Marinobacteraceae</taxon>
        <taxon>Marinobacter</taxon>
    </lineage>
</organism>
<dbReference type="PANTHER" id="PTHR47506">
    <property type="entry name" value="TRANSCRIPTIONAL REGULATORY PROTEIN"/>
    <property type="match status" value="1"/>
</dbReference>
<dbReference type="InterPro" id="IPR011075">
    <property type="entry name" value="TetR_C"/>
</dbReference>
<feature type="DNA-binding region" description="H-T-H motif" evidence="4">
    <location>
        <begin position="29"/>
        <end position="48"/>
    </location>
</feature>
<keyword evidence="3" id="KW-0804">Transcription</keyword>
<dbReference type="Proteomes" id="UP001168640">
    <property type="component" value="Unassembled WGS sequence"/>
</dbReference>
<gene>
    <name evidence="6" type="ORF">QVZ43_03195</name>
</gene>
<protein>
    <submittedName>
        <fullName evidence="6">TetR/AcrR family transcriptional regulator</fullName>
    </submittedName>
</protein>
<dbReference type="Gene3D" id="1.10.357.10">
    <property type="entry name" value="Tetracycline Repressor, domain 2"/>
    <property type="match status" value="1"/>
</dbReference>
<evidence type="ECO:0000313" key="6">
    <source>
        <dbReference type="EMBL" id="MDO3720713.1"/>
    </source>
</evidence>
<proteinExistence type="predicted"/>
<keyword evidence="2 4" id="KW-0238">DNA-binding</keyword>
<evidence type="ECO:0000256" key="4">
    <source>
        <dbReference type="PROSITE-ProRule" id="PRU00335"/>
    </source>
</evidence>
<dbReference type="SUPFAM" id="SSF48498">
    <property type="entry name" value="Tetracyclin repressor-like, C-terminal domain"/>
    <property type="match status" value="1"/>
</dbReference>
<dbReference type="SUPFAM" id="SSF46689">
    <property type="entry name" value="Homeodomain-like"/>
    <property type="match status" value="1"/>
</dbReference>
<dbReference type="InterPro" id="IPR009057">
    <property type="entry name" value="Homeodomain-like_sf"/>
</dbReference>
<comment type="caution">
    <text evidence="6">The sequence shown here is derived from an EMBL/GenBank/DDBJ whole genome shotgun (WGS) entry which is preliminary data.</text>
</comment>
<keyword evidence="1" id="KW-0805">Transcription regulation</keyword>
<evidence type="ECO:0000313" key="7">
    <source>
        <dbReference type="Proteomes" id="UP001168640"/>
    </source>
</evidence>
<name>A0ABT8VXQ3_9GAMM</name>
<dbReference type="InterPro" id="IPR023772">
    <property type="entry name" value="DNA-bd_HTH_TetR-type_CS"/>
</dbReference>
<accession>A0ABT8VXQ3</accession>
<dbReference type="PANTHER" id="PTHR47506:SF3">
    <property type="entry name" value="HTH-TYPE TRANSCRIPTIONAL REGULATOR LMRA"/>
    <property type="match status" value="1"/>
</dbReference>
<keyword evidence="7" id="KW-1185">Reference proteome</keyword>
<evidence type="ECO:0000256" key="2">
    <source>
        <dbReference type="ARBA" id="ARBA00023125"/>
    </source>
</evidence>
<dbReference type="Pfam" id="PF16925">
    <property type="entry name" value="TetR_C_13"/>
    <property type="match status" value="1"/>
</dbReference>
<dbReference type="PROSITE" id="PS01081">
    <property type="entry name" value="HTH_TETR_1"/>
    <property type="match status" value="1"/>
</dbReference>
<dbReference type="PROSITE" id="PS50977">
    <property type="entry name" value="HTH_TETR_2"/>
    <property type="match status" value="1"/>
</dbReference>
<dbReference type="InterPro" id="IPR036271">
    <property type="entry name" value="Tet_transcr_reg_TetR-rel_C_sf"/>
</dbReference>